<name>A0A7J6FHC1_CANSA</name>
<dbReference type="InterPro" id="IPR044585">
    <property type="entry name" value="FLZ10/11"/>
</dbReference>
<evidence type="ECO:0000256" key="5">
    <source>
        <dbReference type="SAM" id="MobiDB-lite"/>
    </source>
</evidence>
<feature type="domain" description="FLZ-type" evidence="6">
    <location>
        <begin position="343"/>
        <end position="387"/>
    </location>
</feature>
<evidence type="ECO:0000313" key="8">
    <source>
        <dbReference type="Proteomes" id="UP000525078"/>
    </source>
</evidence>
<dbReference type="Proteomes" id="UP000525078">
    <property type="component" value="Unassembled WGS sequence"/>
</dbReference>
<protein>
    <recommendedName>
        <fullName evidence="6">FLZ-type domain-containing protein</fullName>
    </recommendedName>
</protein>
<dbReference type="AlphaFoldDB" id="A0A7J6FHC1"/>
<feature type="zinc finger region" description="FLZ-type" evidence="4">
    <location>
        <begin position="343"/>
        <end position="387"/>
    </location>
</feature>
<accession>A0A7J6FHC1</accession>
<dbReference type="GO" id="GO:0008270">
    <property type="term" value="F:zinc ion binding"/>
    <property type="evidence" value="ECO:0007669"/>
    <property type="project" value="UniProtKB-KW"/>
</dbReference>
<reference evidence="7 8" key="1">
    <citation type="journal article" date="2020" name="bioRxiv">
        <title>Sequence and annotation of 42 cannabis genomes reveals extensive copy number variation in cannabinoid synthesis and pathogen resistance genes.</title>
        <authorList>
            <person name="Mckernan K.J."/>
            <person name="Helbert Y."/>
            <person name="Kane L.T."/>
            <person name="Ebling H."/>
            <person name="Zhang L."/>
            <person name="Liu B."/>
            <person name="Eaton Z."/>
            <person name="Mclaughlin S."/>
            <person name="Kingan S."/>
            <person name="Baybayan P."/>
            <person name="Concepcion G."/>
            <person name="Jordan M."/>
            <person name="Riva A."/>
            <person name="Barbazuk W."/>
            <person name="Harkins T."/>
        </authorList>
    </citation>
    <scope>NUCLEOTIDE SEQUENCE [LARGE SCALE GENOMIC DNA]</scope>
    <source>
        <strain evidence="8">cv. Jamaican Lion 4</strain>
        <tissue evidence="7">Leaf</tissue>
    </source>
</reference>
<feature type="region of interest" description="Disordered" evidence="5">
    <location>
        <begin position="137"/>
        <end position="175"/>
    </location>
</feature>
<dbReference type="EMBL" id="JAATIP010000120">
    <property type="protein sequence ID" value="KAF4370028.1"/>
    <property type="molecule type" value="Genomic_DNA"/>
</dbReference>
<sequence length="406" mass="44774">MLRKRSRSIQKDQHQMGPQPVSDSGSDSFPKTDIWNNMKSNSFYSVPGLLVGLSPKVLADSDSVRSPTSPLDFRLLSSLGNPFRSIKSSQDGQHRNWGGTNHKVGLSIVDSLADDMKNPGKVIRSSESKNILFGPKLRIKTPNGQTNTNYFESPKSLPKNYPSFHRSKTKSPLQKGSSNVLFEIGDSPLEPDPFGKIRSCSLDSCRTISNHPSLNNSNKPNSTSLKFCLERDVTKGVGSSQFVEGSPKSNLFPGSKLSTIPGSIGSGNEFGSLSASEIELSEDYTCVITHGPNPKTTRIYGDCILEAHSNDSSNSVMKEYNKDIGLRELIKDPKISVPFPSDNFLSICNHCKKKLAADKDIYIYRGEKAFCSLECRSLEILIDEELEKSNNKNSENPYDYGGKELF</sequence>
<dbReference type="PROSITE" id="PS51795">
    <property type="entry name" value="ZF_FLZ"/>
    <property type="match status" value="1"/>
</dbReference>
<evidence type="ECO:0000256" key="4">
    <source>
        <dbReference type="PROSITE-ProRule" id="PRU01131"/>
    </source>
</evidence>
<gene>
    <name evidence="7" type="ORF">F8388_015824</name>
</gene>
<keyword evidence="3" id="KW-0863">Zinc-finger</keyword>
<proteinExistence type="inferred from homology"/>
<dbReference type="PANTHER" id="PTHR46868">
    <property type="entry name" value="FCS-LIKE ZINC FINGER 11"/>
    <property type="match status" value="1"/>
</dbReference>
<evidence type="ECO:0000256" key="1">
    <source>
        <dbReference type="ARBA" id="ARBA00009374"/>
    </source>
</evidence>
<evidence type="ECO:0000256" key="3">
    <source>
        <dbReference type="ARBA" id="ARBA00022771"/>
    </source>
</evidence>
<comment type="caution">
    <text evidence="7">The sequence shown here is derived from an EMBL/GenBank/DDBJ whole genome shotgun (WGS) entry which is preliminary data.</text>
</comment>
<feature type="compositionally biased region" description="Polar residues" evidence="5">
    <location>
        <begin position="142"/>
        <end position="151"/>
    </location>
</feature>
<keyword evidence="2" id="KW-0479">Metal-binding</keyword>
<keyword evidence="3" id="KW-0862">Zinc</keyword>
<organism evidence="7 8">
    <name type="scientific">Cannabis sativa</name>
    <name type="common">Hemp</name>
    <name type="synonym">Marijuana</name>
    <dbReference type="NCBI Taxonomy" id="3483"/>
    <lineage>
        <taxon>Eukaryota</taxon>
        <taxon>Viridiplantae</taxon>
        <taxon>Streptophyta</taxon>
        <taxon>Embryophyta</taxon>
        <taxon>Tracheophyta</taxon>
        <taxon>Spermatophyta</taxon>
        <taxon>Magnoliopsida</taxon>
        <taxon>eudicotyledons</taxon>
        <taxon>Gunneridae</taxon>
        <taxon>Pentapetalae</taxon>
        <taxon>rosids</taxon>
        <taxon>fabids</taxon>
        <taxon>Rosales</taxon>
        <taxon>Cannabaceae</taxon>
        <taxon>Cannabis</taxon>
    </lineage>
</organism>
<comment type="similarity">
    <text evidence="1">Belongs to the FLZ family.</text>
</comment>
<evidence type="ECO:0000259" key="6">
    <source>
        <dbReference type="PROSITE" id="PS51795"/>
    </source>
</evidence>
<evidence type="ECO:0000256" key="2">
    <source>
        <dbReference type="ARBA" id="ARBA00022723"/>
    </source>
</evidence>
<feature type="region of interest" description="Disordered" evidence="5">
    <location>
        <begin position="1"/>
        <end position="32"/>
    </location>
</feature>
<feature type="compositionally biased region" description="Polar residues" evidence="5">
    <location>
        <begin position="21"/>
        <end position="32"/>
    </location>
</feature>
<dbReference type="InterPro" id="IPR007650">
    <property type="entry name" value="Zf-FLZ_dom"/>
</dbReference>
<dbReference type="PANTHER" id="PTHR46868:SF3">
    <property type="entry name" value="FCS-LIKE ZINC FINGER 11"/>
    <property type="match status" value="1"/>
</dbReference>
<dbReference type="Pfam" id="PF04570">
    <property type="entry name" value="zf-FLZ"/>
    <property type="match status" value="1"/>
</dbReference>
<evidence type="ECO:0000313" key="7">
    <source>
        <dbReference type="EMBL" id="KAF4370028.1"/>
    </source>
</evidence>